<dbReference type="SMART" id="SM00248">
    <property type="entry name" value="ANK"/>
    <property type="match status" value="2"/>
</dbReference>
<dbReference type="InterPro" id="IPR036770">
    <property type="entry name" value="Ankyrin_rpt-contain_sf"/>
</dbReference>
<dbReference type="STRING" id="1392247.A0A3N4KPA3"/>
<dbReference type="Proteomes" id="UP000277580">
    <property type="component" value="Unassembled WGS sequence"/>
</dbReference>
<sequence length="106" mass="11097">MQNLIKLGEDVNVIAGLYGTPLHVAASFGHEDATQLLLNNGAKFITGVGIFGTPLQAAAFGGHAGVVRRLLELPETDVNDLSGCYGHALHGAAISANKDVMRDMLK</sequence>
<dbReference type="EMBL" id="ML119145">
    <property type="protein sequence ID" value="RPB10191.1"/>
    <property type="molecule type" value="Genomic_DNA"/>
</dbReference>
<name>A0A3N4KPA3_9PEZI</name>
<evidence type="ECO:0000256" key="1">
    <source>
        <dbReference type="ARBA" id="ARBA00022737"/>
    </source>
</evidence>
<protein>
    <submittedName>
        <fullName evidence="4">Uncharacterized protein</fullName>
    </submittedName>
</protein>
<proteinExistence type="predicted"/>
<evidence type="ECO:0000256" key="3">
    <source>
        <dbReference type="PROSITE-ProRule" id="PRU00023"/>
    </source>
</evidence>
<dbReference type="SUPFAM" id="SSF48403">
    <property type="entry name" value="Ankyrin repeat"/>
    <property type="match status" value="1"/>
</dbReference>
<organism evidence="4 5">
    <name type="scientific">Morchella conica CCBAS932</name>
    <dbReference type="NCBI Taxonomy" id="1392247"/>
    <lineage>
        <taxon>Eukaryota</taxon>
        <taxon>Fungi</taxon>
        <taxon>Dikarya</taxon>
        <taxon>Ascomycota</taxon>
        <taxon>Pezizomycotina</taxon>
        <taxon>Pezizomycetes</taxon>
        <taxon>Pezizales</taxon>
        <taxon>Morchellaceae</taxon>
        <taxon>Morchella</taxon>
    </lineage>
</organism>
<evidence type="ECO:0000256" key="2">
    <source>
        <dbReference type="ARBA" id="ARBA00023043"/>
    </source>
</evidence>
<dbReference type="Gene3D" id="1.25.40.20">
    <property type="entry name" value="Ankyrin repeat-containing domain"/>
    <property type="match status" value="1"/>
</dbReference>
<dbReference type="Pfam" id="PF12796">
    <property type="entry name" value="Ank_2"/>
    <property type="match status" value="1"/>
</dbReference>
<keyword evidence="1" id="KW-0677">Repeat</keyword>
<dbReference type="PANTHER" id="PTHR24171">
    <property type="entry name" value="ANKYRIN REPEAT DOMAIN-CONTAINING PROTEIN 39-RELATED"/>
    <property type="match status" value="1"/>
</dbReference>
<feature type="repeat" description="ANK" evidence="3">
    <location>
        <begin position="20"/>
        <end position="42"/>
    </location>
</feature>
<dbReference type="PANTHER" id="PTHR24171:SF9">
    <property type="entry name" value="ANKYRIN REPEAT DOMAIN-CONTAINING PROTEIN 39"/>
    <property type="match status" value="1"/>
</dbReference>
<dbReference type="OrthoDB" id="539213at2759"/>
<feature type="non-terminal residue" evidence="4">
    <location>
        <position position="106"/>
    </location>
</feature>
<keyword evidence="5" id="KW-1185">Reference proteome</keyword>
<dbReference type="PROSITE" id="PS50297">
    <property type="entry name" value="ANK_REP_REGION"/>
    <property type="match status" value="1"/>
</dbReference>
<gene>
    <name evidence="4" type="ORF">P167DRAFT_491491</name>
</gene>
<keyword evidence="2 3" id="KW-0040">ANK repeat</keyword>
<dbReference type="InParanoid" id="A0A3N4KPA3"/>
<evidence type="ECO:0000313" key="4">
    <source>
        <dbReference type="EMBL" id="RPB10191.1"/>
    </source>
</evidence>
<dbReference type="InterPro" id="IPR002110">
    <property type="entry name" value="Ankyrin_rpt"/>
</dbReference>
<dbReference type="PROSITE" id="PS50088">
    <property type="entry name" value="ANK_REPEAT"/>
    <property type="match status" value="1"/>
</dbReference>
<evidence type="ECO:0000313" key="5">
    <source>
        <dbReference type="Proteomes" id="UP000277580"/>
    </source>
</evidence>
<accession>A0A3N4KPA3</accession>
<dbReference type="AlphaFoldDB" id="A0A3N4KPA3"/>
<reference evidence="4 5" key="1">
    <citation type="journal article" date="2018" name="Nat. Ecol. Evol.">
        <title>Pezizomycetes genomes reveal the molecular basis of ectomycorrhizal truffle lifestyle.</title>
        <authorList>
            <person name="Murat C."/>
            <person name="Payen T."/>
            <person name="Noel B."/>
            <person name="Kuo A."/>
            <person name="Morin E."/>
            <person name="Chen J."/>
            <person name="Kohler A."/>
            <person name="Krizsan K."/>
            <person name="Balestrini R."/>
            <person name="Da Silva C."/>
            <person name="Montanini B."/>
            <person name="Hainaut M."/>
            <person name="Levati E."/>
            <person name="Barry K.W."/>
            <person name="Belfiori B."/>
            <person name="Cichocki N."/>
            <person name="Clum A."/>
            <person name="Dockter R.B."/>
            <person name="Fauchery L."/>
            <person name="Guy J."/>
            <person name="Iotti M."/>
            <person name="Le Tacon F."/>
            <person name="Lindquist E.A."/>
            <person name="Lipzen A."/>
            <person name="Malagnac F."/>
            <person name="Mello A."/>
            <person name="Molinier V."/>
            <person name="Miyauchi S."/>
            <person name="Poulain J."/>
            <person name="Riccioni C."/>
            <person name="Rubini A."/>
            <person name="Sitrit Y."/>
            <person name="Splivallo R."/>
            <person name="Traeger S."/>
            <person name="Wang M."/>
            <person name="Zifcakova L."/>
            <person name="Wipf D."/>
            <person name="Zambonelli A."/>
            <person name="Paolocci F."/>
            <person name="Nowrousian M."/>
            <person name="Ottonello S."/>
            <person name="Baldrian P."/>
            <person name="Spatafora J.W."/>
            <person name="Henrissat B."/>
            <person name="Nagy L.G."/>
            <person name="Aury J.M."/>
            <person name="Wincker P."/>
            <person name="Grigoriev I.V."/>
            <person name="Bonfante P."/>
            <person name="Martin F.M."/>
        </authorList>
    </citation>
    <scope>NUCLEOTIDE SEQUENCE [LARGE SCALE GENOMIC DNA]</scope>
    <source>
        <strain evidence="4 5">CCBAS932</strain>
    </source>
</reference>